<keyword evidence="2" id="KW-1185">Reference proteome</keyword>
<gene>
    <name evidence="1" type="ORF">MUK42_35836</name>
</gene>
<dbReference type="EMBL" id="CP097502">
    <property type="protein sequence ID" value="URD76060.1"/>
    <property type="molecule type" value="Genomic_DNA"/>
</dbReference>
<name>A0A9E7EEU5_9LILI</name>
<sequence>MVQCCKMGVQPSYSFHQGPFALLRELLQQRGHTGEIYLLRR</sequence>
<proteinExistence type="predicted"/>
<evidence type="ECO:0000313" key="1">
    <source>
        <dbReference type="EMBL" id="URD76060.1"/>
    </source>
</evidence>
<reference evidence="1" key="1">
    <citation type="submission" date="2022-05" db="EMBL/GenBank/DDBJ databases">
        <title>The Musa troglodytarum L. genome provides insights into the mechanism of non-climacteric behaviour and enrichment of carotenoids.</title>
        <authorList>
            <person name="Wang J."/>
        </authorList>
    </citation>
    <scope>NUCLEOTIDE SEQUENCE</scope>
    <source>
        <tissue evidence="1">Leaf</tissue>
    </source>
</reference>
<protein>
    <submittedName>
        <fullName evidence="1">Uncharacterized protein</fullName>
    </submittedName>
</protein>
<evidence type="ECO:0000313" key="2">
    <source>
        <dbReference type="Proteomes" id="UP001055439"/>
    </source>
</evidence>
<accession>A0A9E7EEU5</accession>
<dbReference type="AlphaFoldDB" id="A0A9E7EEU5"/>
<dbReference type="Proteomes" id="UP001055439">
    <property type="component" value="Chromosome 1"/>
</dbReference>
<organism evidence="1 2">
    <name type="scientific">Musa troglodytarum</name>
    <name type="common">fe'i banana</name>
    <dbReference type="NCBI Taxonomy" id="320322"/>
    <lineage>
        <taxon>Eukaryota</taxon>
        <taxon>Viridiplantae</taxon>
        <taxon>Streptophyta</taxon>
        <taxon>Embryophyta</taxon>
        <taxon>Tracheophyta</taxon>
        <taxon>Spermatophyta</taxon>
        <taxon>Magnoliopsida</taxon>
        <taxon>Liliopsida</taxon>
        <taxon>Zingiberales</taxon>
        <taxon>Musaceae</taxon>
        <taxon>Musa</taxon>
    </lineage>
</organism>